<dbReference type="GeneID" id="54780648"/>
<evidence type="ECO:0000313" key="1">
    <source>
        <dbReference type="EMBL" id="KAA8904045.1"/>
    </source>
</evidence>
<protein>
    <submittedName>
        <fullName evidence="1">Uncharacterized protein</fullName>
    </submittedName>
</protein>
<gene>
    <name evidence="1" type="ORF">DIURU_001997</name>
</gene>
<dbReference type="RefSeq" id="XP_034013130.1">
    <property type="nucleotide sequence ID" value="XM_034154599.1"/>
</dbReference>
<dbReference type="VEuPathDB" id="FungiDB:DIURU_001997"/>
<keyword evidence="2" id="KW-1185">Reference proteome</keyword>
<comment type="caution">
    <text evidence="1">The sequence shown here is derived from an EMBL/GenBank/DDBJ whole genome shotgun (WGS) entry which is preliminary data.</text>
</comment>
<dbReference type="OrthoDB" id="8189076at2759"/>
<dbReference type="EMBL" id="SWFT01000064">
    <property type="protein sequence ID" value="KAA8904045.1"/>
    <property type="molecule type" value="Genomic_DNA"/>
</dbReference>
<sequence>MDMATTNQRPPFQLEDIESGRVKPTEVYTEIDRLKTEINGLRNCMAQFVTTLATIPPDQSQQSYYISVVKKLHQVQQAISEYSKQYECLVPLIQVAESRLGASNQAEDGVAHVQVQGQQIPPSVNQGLRQYTGQGGIAQRR</sequence>
<dbReference type="Proteomes" id="UP000449547">
    <property type="component" value="Unassembled WGS sequence"/>
</dbReference>
<dbReference type="OMA" id="LRNCMAQ"/>
<proteinExistence type="predicted"/>
<accession>A0A642URB7</accession>
<organism evidence="1 2">
    <name type="scientific">Diutina rugosa</name>
    <name type="common">Yeast</name>
    <name type="synonym">Candida rugosa</name>
    <dbReference type="NCBI Taxonomy" id="5481"/>
    <lineage>
        <taxon>Eukaryota</taxon>
        <taxon>Fungi</taxon>
        <taxon>Dikarya</taxon>
        <taxon>Ascomycota</taxon>
        <taxon>Saccharomycotina</taxon>
        <taxon>Pichiomycetes</taxon>
        <taxon>Debaryomycetaceae</taxon>
        <taxon>Diutina</taxon>
    </lineage>
</organism>
<evidence type="ECO:0000313" key="2">
    <source>
        <dbReference type="Proteomes" id="UP000449547"/>
    </source>
</evidence>
<dbReference type="AlphaFoldDB" id="A0A642URB7"/>
<name>A0A642URB7_DIURU</name>
<reference evidence="1 2" key="1">
    <citation type="submission" date="2019-07" db="EMBL/GenBank/DDBJ databases">
        <title>Genome assembly of two rare yeast pathogens: Diutina rugosa and Trichomonascus ciferrii.</title>
        <authorList>
            <person name="Mixao V."/>
            <person name="Saus E."/>
            <person name="Hansen A."/>
            <person name="Lass-Flor C."/>
            <person name="Gabaldon T."/>
        </authorList>
    </citation>
    <scope>NUCLEOTIDE SEQUENCE [LARGE SCALE GENOMIC DNA]</scope>
    <source>
        <strain evidence="1 2">CBS 613</strain>
    </source>
</reference>